<reference evidence="4 5" key="1">
    <citation type="submission" date="2012-02" db="EMBL/GenBank/DDBJ databases">
        <title>Whole genome shotgun sequence of Gordonia sputi NBRC 100414.</title>
        <authorList>
            <person name="Yoshida I."/>
            <person name="Hosoyama A."/>
            <person name="Tsuchikane K."/>
            <person name="Katsumata H."/>
            <person name="Yamazaki S."/>
            <person name="Fujita N."/>
        </authorList>
    </citation>
    <scope>NUCLEOTIDE SEQUENCE [LARGE SCALE GENOMIC DNA]</scope>
    <source>
        <strain evidence="4 5">NBRC 100414</strain>
    </source>
</reference>
<evidence type="ECO:0000313" key="4">
    <source>
        <dbReference type="EMBL" id="GAB39357.1"/>
    </source>
</evidence>
<keyword evidence="1" id="KW-0862">Zinc</keyword>
<evidence type="ECO:0000256" key="1">
    <source>
        <dbReference type="PROSITE-ProRule" id="PRU00325"/>
    </source>
</evidence>
<evidence type="ECO:0000313" key="5">
    <source>
        <dbReference type="Proteomes" id="UP000005845"/>
    </source>
</evidence>
<organism evidence="4 5">
    <name type="scientific">Gordonia sputi NBRC 100414</name>
    <dbReference type="NCBI Taxonomy" id="1089453"/>
    <lineage>
        <taxon>Bacteria</taxon>
        <taxon>Bacillati</taxon>
        <taxon>Actinomycetota</taxon>
        <taxon>Actinomycetes</taxon>
        <taxon>Mycobacteriales</taxon>
        <taxon>Gordoniaceae</taxon>
        <taxon>Gordonia</taxon>
    </lineage>
</organism>
<dbReference type="eggNOG" id="COG4279">
    <property type="taxonomic scope" value="Bacteria"/>
</dbReference>
<sequence>MHETRAVESREAHAMRRGTVPVRGYAVTRWSRAFVDVVEGRTDIADATGAQRAGSVTESADSRRISKARRYFRDRHVHRLSIRPGQVTASVEGSQLEPFDVILSMRTVDVDTVATLLRSVAGVAEVMSVARGEQPPIVGELLGPTESADIASQCTCPDESVRCIHVLAVAYEVAAEIDRSPLTLFTVMGTDLPSLLDALGNDSGTAPDESAEPSKSGTNGESNDRNGNAEHDDLGAVDFFGTRAPLPPLPRPPRGNPLTDLDGTALRAALRASGVAPGDIAEAVDELGDLYDRLVQE</sequence>
<dbReference type="EMBL" id="BAFC01000063">
    <property type="protein sequence ID" value="GAB39357.1"/>
    <property type="molecule type" value="Genomic_DNA"/>
</dbReference>
<feature type="region of interest" description="Disordered" evidence="2">
    <location>
        <begin position="198"/>
        <end position="261"/>
    </location>
</feature>
<dbReference type="AlphaFoldDB" id="H5U0U9"/>
<comment type="caution">
    <text evidence="4">The sequence shown here is derived from an EMBL/GenBank/DDBJ whole genome shotgun (WGS) entry which is preliminary data.</text>
</comment>
<keyword evidence="1" id="KW-0863">Zinc-finger</keyword>
<keyword evidence="5" id="KW-1185">Reference proteome</keyword>
<proteinExistence type="predicted"/>
<evidence type="ECO:0000259" key="3">
    <source>
        <dbReference type="PROSITE" id="PS50966"/>
    </source>
</evidence>
<feature type="compositionally biased region" description="Basic and acidic residues" evidence="2">
    <location>
        <begin position="222"/>
        <end position="234"/>
    </location>
</feature>
<name>H5U0U9_9ACTN</name>
<dbReference type="PANTHER" id="PTHR38133">
    <property type="entry name" value="SLR1429 PROTEIN"/>
    <property type="match status" value="1"/>
</dbReference>
<feature type="compositionally biased region" description="Pro residues" evidence="2">
    <location>
        <begin position="245"/>
        <end position="255"/>
    </location>
</feature>
<feature type="domain" description="SWIM-type" evidence="3">
    <location>
        <begin position="139"/>
        <end position="174"/>
    </location>
</feature>
<protein>
    <recommendedName>
        <fullName evidence="3">SWIM-type domain-containing protein</fullName>
    </recommendedName>
</protein>
<evidence type="ECO:0000256" key="2">
    <source>
        <dbReference type="SAM" id="MobiDB-lite"/>
    </source>
</evidence>
<keyword evidence="1" id="KW-0479">Metal-binding</keyword>
<dbReference type="Proteomes" id="UP000005845">
    <property type="component" value="Unassembled WGS sequence"/>
</dbReference>
<dbReference type="PROSITE" id="PS50966">
    <property type="entry name" value="ZF_SWIM"/>
    <property type="match status" value="1"/>
</dbReference>
<dbReference type="Pfam" id="PF04434">
    <property type="entry name" value="SWIM"/>
    <property type="match status" value="1"/>
</dbReference>
<dbReference type="GO" id="GO:0008270">
    <property type="term" value="F:zinc ion binding"/>
    <property type="evidence" value="ECO:0007669"/>
    <property type="project" value="UniProtKB-KW"/>
</dbReference>
<accession>H5U0U9</accession>
<dbReference type="InterPro" id="IPR007527">
    <property type="entry name" value="Znf_SWIM"/>
</dbReference>
<dbReference type="PANTHER" id="PTHR38133:SF1">
    <property type="entry name" value="SLR1429 PROTEIN"/>
    <property type="match status" value="1"/>
</dbReference>
<gene>
    <name evidence="4" type="ORF">GOSPT_063_00210</name>
</gene>